<dbReference type="PANTHER" id="PTHR45947">
    <property type="entry name" value="SULFOQUINOVOSYL TRANSFERASE SQD2"/>
    <property type="match status" value="1"/>
</dbReference>
<accession>L0K1G3</accession>
<dbReference type="KEGG" id="nou:Natoc_3068"/>
<dbReference type="Proteomes" id="UP000010878">
    <property type="component" value="Chromosome"/>
</dbReference>
<gene>
    <name evidence="2" type="ORF">Natoc_3068</name>
</gene>
<dbReference type="PANTHER" id="PTHR45947:SF3">
    <property type="entry name" value="SULFOQUINOVOSYL TRANSFERASE SQD2"/>
    <property type="match status" value="1"/>
</dbReference>
<dbReference type="STRING" id="694430.Natoc_3068"/>
<protein>
    <submittedName>
        <fullName evidence="2">Glycosyltransferase</fullName>
    </submittedName>
</protein>
<evidence type="ECO:0000313" key="2">
    <source>
        <dbReference type="EMBL" id="AGB38811.1"/>
    </source>
</evidence>
<organism evidence="2 3">
    <name type="scientific">Natronococcus occultus SP4</name>
    <dbReference type="NCBI Taxonomy" id="694430"/>
    <lineage>
        <taxon>Archaea</taxon>
        <taxon>Methanobacteriati</taxon>
        <taxon>Methanobacteriota</taxon>
        <taxon>Stenosarchaea group</taxon>
        <taxon>Halobacteria</taxon>
        <taxon>Halobacteriales</taxon>
        <taxon>Natrialbaceae</taxon>
        <taxon>Natronococcus</taxon>
    </lineage>
</organism>
<dbReference type="Pfam" id="PF13692">
    <property type="entry name" value="Glyco_trans_1_4"/>
    <property type="match status" value="1"/>
</dbReference>
<evidence type="ECO:0000259" key="1">
    <source>
        <dbReference type="Pfam" id="PF13439"/>
    </source>
</evidence>
<keyword evidence="2" id="KW-0808">Transferase</keyword>
<dbReference type="GO" id="GO:0016757">
    <property type="term" value="F:glycosyltransferase activity"/>
    <property type="evidence" value="ECO:0007669"/>
    <property type="project" value="TreeGrafter"/>
</dbReference>
<dbReference type="SUPFAM" id="SSF53756">
    <property type="entry name" value="UDP-Glycosyltransferase/glycogen phosphorylase"/>
    <property type="match status" value="1"/>
</dbReference>
<proteinExistence type="predicted"/>
<dbReference type="EMBL" id="CP003929">
    <property type="protein sequence ID" value="AGB38811.1"/>
    <property type="molecule type" value="Genomic_DNA"/>
</dbReference>
<dbReference type="Gene3D" id="3.40.50.2000">
    <property type="entry name" value="Glycogen Phosphorylase B"/>
    <property type="match status" value="2"/>
</dbReference>
<sequence length="375" mass="41035">MTDDSPTTDRQLRILRVAQTVYPDVKGGGAYHVHALSRDQAALGHDVTVLTIRRDPELAHVEERDGYTVVRYDPSVTLLGNEISAGVARYLKHAAGFDVVHAHSHLYFSTNLAALKRRLGDVPLAITNHGLYSQTAPERVFEWYLKTIGRWTFNRADTVFCYTDVDRRRLREFGVRTEITVAANGIDTERFTPGGPTSDLIDADGPVVLFVGRLVEGKRPQDVLDAVATAREANPELTVYFCGEGPLRDELERRAGEAVGDSVVFLGHVPYDEMPRIYRAADVLVLPSRAEGVPRTVLEAMASGTRVVCSDLEQVASVVGDHGAVVPVGDVSGFAAEIRAQLARPTRGDGGVTPNYDWRTTVSAVTETLQQLTQS</sequence>
<dbReference type="AlphaFoldDB" id="L0K1G3"/>
<dbReference type="CDD" id="cd03801">
    <property type="entry name" value="GT4_PimA-like"/>
    <property type="match status" value="1"/>
</dbReference>
<keyword evidence="3" id="KW-1185">Reference proteome</keyword>
<dbReference type="Pfam" id="PF13439">
    <property type="entry name" value="Glyco_transf_4"/>
    <property type="match status" value="1"/>
</dbReference>
<dbReference type="HOGENOM" id="CLU_009583_2_1_2"/>
<dbReference type="InterPro" id="IPR050194">
    <property type="entry name" value="Glycosyltransferase_grp1"/>
</dbReference>
<dbReference type="eggNOG" id="arCOG01411">
    <property type="taxonomic scope" value="Archaea"/>
</dbReference>
<dbReference type="InterPro" id="IPR028098">
    <property type="entry name" value="Glyco_trans_4-like_N"/>
</dbReference>
<evidence type="ECO:0000313" key="3">
    <source>
        <dbReference type="Proteomes" id="UP000010878"/>
    </source>
</evidence>
<name>L0K1G3_9EURY</name>
<reference evidence="2 3" key="1">
    <citation type="submission" date="2012-11" db="EMBL/GenBank/DDBJ databases">
        <title>FINISHED of Natronococcus occultus SP4, DSM 3396.</title>
        <authorList>
            <consortium name="DOE Joint Genome Institute"/>
            <person name="Eisen J."/>
            <person name="Huntemann M."/>
            <person name="Wei C.-L."/>
            <person name="Han J."/>
            <person name="Detter J.C."/>
            <person name="Han C."/>
            <person name="Tapia R."/>
            <person name="Chen A."/>
            <person name="Kyrpides N."/>
            <person name="Mavromatis K."/>
            <person name="Markowitz V."/>
            <person name="Szeto E."/>
            <person name="Ivanova N."/>
            <person name="Mikhailova N."/>
            <person name="Ovchinnikova G."/>
            <person name="Pagani I."/>
            <person name="Pati A."/>
            <person name="Goodwin L."/>
            <person name="Nordberg H.P."/>
            <person name="Cantor M.N."/>
            <person name="Hua S.X."/>
            <person name="Woyke T."/>
            <person name="Eisen J."/>
            <person name="Klenk H.-P."/>
            <person name="Klenk H.-P."/>
        </authorList>
    </citation>
    <scope>NUCLEOTIDE SEQUENCE [LARGE SCALE GENOMIC DNA]</scope>
    <source>
        <strain evidence="2 3">SP4</strain>
    </source>
</reference>
<feature type="domain" description="Glycosyltransferase subfamily 4-like N-terminal" evidence="1">
    <location>
        <begin position="27"/>
        <end position="190"/>
    </location>
</feature>